<organism evidence="1 2">
    <name type="scientific">Trichormus variabilis N2B</name>
    <dbReference type="NCBI Taxonomy" id="2681315"/>
    <lineage>
        <taxon>Bacteria</taxon>
        <taxon>Bacillati</taxon>
        <taxon>Cyanobacteriota</taxon>
        <taxon>Cyanophyceae</taxon>
        <taxon>Nostocales</taxon>
        <taxon>Nostocaceae</taxon>
        <taxon>Trichormus</taxon>
    </lineage>
</organism>
<name>A0ABR6SAI6_ANAVA</name>
<evidence type="ECO:0000313" key="1">
    <source>
        <dbReference type="EMBL" id="MBC1303421.1"/>
    </source>
</evidence>
<evidence type="ECO:0000313" key="2">
    <source>
        <dbReference type="Proteomes" id="UP000570851"/>
    </source>
</evidence>
<keyword evidence="2" id="KW-1185">Reference proteome</keyword>
<proteinExistence type="predicted"/>
<dbReference type="GeneID" id="58726054"/>
<accession>A0ABR6SAI6</accession>
<protein>
    <submittedName>
        <fullName evidence="1">Uncharacterized protein</fullName>
    </submittedName>
</protein>
<dbReference type="RefSeq" id="WP_011320001.1">
    <property type="nucleotide sequence ID" value="NZ_JACKZP010000062.1"/>
</dbReference>
<dbReference type="EMBL" id="JACKZP010000062">
    <property type="protein sequence ID" value="MBC1303421.1"/>
    <property type="molecule type" value="Genomic_DNA"/>
</dbReference>
<comment type="caution">
    <text evidence="1">The sequence shown here is derived from an EMBL/GenBank/DDBJ whole genome shotgun (WGS) entry which is preliminary data.</text>
</comment>
<gene>
    <name evidence="1" type="ORF">GNE12_16030</name>
</gene>
<sequence>MQSIKINSYVGKDGMLHLDIPVDVQETELEVTVTVKPVQKTIDGLSEDEVNKLEWHDFINVTYGCLADDPIIRYPQGEYEERESIE</sequence>
<reference evidence="1 2" key="1">
    <citation type="submission" date="2019-11" db="EMBL/GenBank/DDBJ databases">
        <title>Comparison of genomes from free-living endosymbiotic cyanobacteria isolated from Azolla.</title>
        <authorList>
            <person name="Thiel T."/>
            <person name="Pratte B."/>
        </authorList>
    </citation>
    <scope>NUCLEOTIDE SEQUENCE [LARGE SCALE GENOMIC DNA]</scope>
    <source>
        <strain evidence="1 2">N2B</strain>
    </source>
</reference>
<dbReference type="Proteomes" id="UP000570851">
    <property type="component" value="Unassembled WGS sequence"/>
</dbReference>